<evidence type="ECO:0000256" key="4">
    <source>
        <dbReference type="ARBA" id="ARBA00023136"/>
    </source>
</evidence>
<reference evidence="7" key="1">
    <citation type="submission" date="2020-03" db="EMBL/GenBank/DDBJ databases">
        <title>Site-based positive gene gene selection in Geosmithia morbida across the United States reveals a broad range of putative effectors and factors for local host and environmental adapation.</title>
        <authorList>
            <person name="Onufrak A."/>
            <person name="Murdoch R.W."/>
            <person name="Gazis R."/>
            <person name="Huff M."/>
            <person name="Staton M."/>
            <person name="Klingeman W."/>
            <person name="Hadziabdic D."/>
        </authorList>
    </citation>
    <scope>NUCLEOTIDE SEQUENCE</scope>
    <source>
        <strain evidence="7">1262</strain>
    </source>
</reference>
<evidence type="ECO:0000256" key="5">
    <source>
        <dbReference type="SAM" id="MobiDB-lite"/>
    </source>
</evidence>
<feature type="transmembrane region" description="Helical" evidence="6">
    <location>
        <begin position="420"/>
        <end position="443"/>
    </location>
</feature>
<dbReference type="GO" id="GO:0016020">
    <property type="term" value="C:membrane"/>
    <property type="evidence" value="ECO:0007669"/>
    <property type="project" value="UniProtKB-SubCell"/>
</dbReference>
<protein>
    <submittedName>
        <fullName evidence="7">DUF895 domain membrane protein</fullName>
    </submittedName>
</protein>
<evidence type="ECO:0000256" key="6">
    <source>
        <dbReference type="SAM" id="Phobius"/>
    </source>
</evidence>
<keyword evidence="2 6" id="KW-0812">Transmembrane</keyword>
<keyword evidence="4 6" id="KW-0472">Membrane</keyword>
<dbReference type="PANTHER" id="PTHR23294">
    <property type="entry name" value="ET TRANSLATION PRODUCT-RELATED"/>
    <property type="match status" value="1"/>
</dbReference>
<feature type="transmembrane region" description="Helical" evidence="6">
    <location>
        <begin position="198"/>
        <end position="218"/>
    </location>
</feature>
<evidence type="ECO:0000256" key="3">
    <source>
        <dbReference type="ARBA" id="ARBA00022989"/>
    </source>
</evidence>
<dbReference type="InterPro" id="IPR010291">
    <property type="entry name" value="Ion_channel_UNC-93"/>
</dbReference>
<feature type="transmembrane region" description="Helical" evidence="6">
    <location>
        <begin position="103"/>
        <end position="122"/>
    </location>
</feature>
<dbReference type="InterPro" id="IPR036259">
    <property type="entry name" value="MFS_trans_sf"/>
</dbReference>
<evidence type="ECO:0000256" key="2">
    <source>
        <dbReference type="ARBA" id="ARBA00022692"/>
    </source>
</evidence>
<dbReference type="GeneID" id="55972895"/>
<feature type="transmembrane region" description="Helical" evidence="6">
    <location>
        <begin position="165"/>
        <end position="186"/>
    </location>
</feature>
<dbReference type="EMBL" id="JAANYQ010000007">
    <property type="protein sequence ID" value="KAF4123122.1"/>
    <property type="molecule type" value="Genomic_DNA"/>
</dbReference>
<evidence type="ECO:0000313" key="7">
    <source>
        <dbReference type="EMBL" id="KAF4123122.1"/>
    </source>
</evidence>
<dbReference type="Gene3D" id="1.20.1250.20">
    <property type="entry name" value="MFS general substrate transporter like domains"/>
    <property type="match status" value="1"/>
</dbReference>
<organism evidence="7 8">
    <name type="scientific">Geosmithia morbida</name>
    <dbReference type="NCBI Taxonomy" id="1094350"/>
    <lineage>
        <taxon>Eukaryota</taxon>
        <taxon>Fungi</taxon>
        <taxon>Dikarya</taxon>
        <taxon>Ascomycota</taxon>
        <taxon>Pezizomycotina</taxon>
        <taxon>Sordariomycetes</taxon>
        <taxon>Hypocreomycetidae</taxon>
        <taxon>Hypocreales</taxon>
        <taxon>Bionectriaceae</taxon>
        <taxon>Geosmithia</taxon>
    </lineage>
</organism>
<gene>
    <name evidence="7" type="ORF">GMORB2_6670</name>
</gene>
<feature type="transmembrane region" description="Helical" evidence="6">
    <location>
        <begin position="287"/>
        <end position="310"/>
    </location>
</feature>
<dbReference type="PANTHER" id="PTHR23294:SF19">
    <property type="entry name" value="DUF895 DOMAIN MEMBRANE PROTEIN-RELATED"/>
    <property type="match status" value="1"/>
</dbReference>
<accession>A0A9P5D1U6</accession>
<keyword evidence="8" id="KW-1185">Reference proteome</keyword>
<evidence type="ECO:0000313" key="8">
    <source>
        <dbReference type="Proteomes" id="UP000749293"/>
    </source>
</evidence>
<comment type="caution">
    <text evidence="7">The sequence shown here is derived from an EMBL/GenBank/DDBJ whole genome shotgun (WGS) entry which is preliminary data.</text>
</comment>
<dbReference type="SUPFAM" id="SSF103473">
    <property type="entry name" value="MFS general substrate transporter"/>
    <property type="match status" value="1"/>
</dbReference>
<dbReference type="InterPro" id="IPR051617">
    <property type="entry name" value="UNC-93-like_regulator"/>
</dbReference>
<feature type="transmembrane region" description="Helical" evidence="6">
    <location>
        <begin position="128"/>
        <end position="153"/>
    </location>
</feature>
<sequence>MANVQKEHVDVETDPTTGDGHERDAWLPGEKYHWFRGVFFQATIVGIAAFAAPGLWNAMNSVGAGGQQTPYLVMAGNALLFSLMTATCLAGSLVSNRIGLKNTLMLGTTGYVLYSAALYTNNRYGTQWFIYVGSAACGITAGLFWAAEGAIMISYPTASSRGRYLAYWLCYRNSGSILGGIINLAFNSRGTAAGKLDWRTYIALVALQCLGPATVWLLSPPEKVRRRDGSRVHQLVRMSDLDELKALGRVVRRPEILLLTPLFIYVNWPLPYIGSYMSLYFSVRARALASLVSALAQIVATLLMGAFLDWKTLSVATRTRSAYVLIMALTGACWAWGTVVQRDYTARSPGLDWVDSGFGRGWALYILWQVNWALTYNYGYWLIGHLAREPADVPRLTSYIRAMESAGQTVSSGISSTPTSLLICLGINFGLWGVSLVPAYLVIREIGVKLTGHDKEDETQQQKTLAGS</sequence>
<feature type="transmembrane region" description="Helical" evidence="6">
    <location>
        <begin position="256"/>
        <end position="281"/>
    </location>
</feature>
<dbReference type="Pfam" id="PF05978">
    <property type="entry name" value="UNC-93"/>
    <property type="match status" value="1"/>
</dbReference>
<keyword evidence="3 6" id="KW-1133">Transmembrane helix</keyword>
<feature type="region of interest" description="Disordered" evidence="5">
    <location>
        <begin position="1"/>
        <end position="24"/>
    </location>
</feature>
<feature type="compositionally biased region" description="Basic and acidic residues" evidence="5">
    <location>
        <begin position="1"/>
        <end position="11"/>
    </location>
</feature>
<dbReference type="RefSeq" id="XP_035321774.1">
    <property type="nucleotide sequence ID" value="XM_035468640.1"/>
</dbReference>
<comment type="subcellular location">
    <subcellularLocation>
        <location evidence="1">Membrane</location>
        <topology evidence="1">Multi-pass membrane protein</topology>
    </subcellularLocation>
</comment>
<evidence type="ECO:0000256" key="1">
    <source>
        <dbReference type="ARBA" id="ARBA00004141"/>
    </source>
</evidence>
<dbReference type="AlphaFoldDB" id="A0A9P5D1U6"/>
<feature type="transmembrane region" description="Helical" evidence="6">
    <location>
        <begin position="322"/>
        <end position="339"/>
    </location>
</feature>
<feature type="transmembrane region" description="Helical" evidence="6">
    <location>
        <begin position="71"/>
        <end position="91"/>
    </location>
</feature>
<name>A0A9P5D1U6_9HYPO</name>
<dbReference type="OrthoDB" id="196103at2759"/>
<proteinExistence type="predicted"/>
<dbReference type="Proteomes" id="UP000749293">
    <property type="component" value="Unassembled WGS sequence"/>
</dbReference>
<feature type="transmembrane region" description="Helical" evidence="6">
    <location>
        <begin position="38"/>
        <end position="59"/>
    </location>
</feature>